<dbReference type="PANTHER" id="PTHR33963">
    <property type="entry name" value="MKRN2 OPPOSITE STRAND PROTEIN"/>
    <property type="match status" value="1"/>
</dbReference>
<reference evidence="2" key="1">
    <citation type="journal article" date="2016" name="Mol. Ecol. Resour.">
        <title>Evaluation of the impact of RNA preservation methods of spiders for de novo transcriptome assembly.</title>
        <authorList>
            <person name="Kono N."/>
            <person name="Nakamura H."/>
            <person name="Ito Y."/>
            <person name="Tomita M."/>
            <person name="Arakawa K."/>
        </authorList>
    </citation>
    <scope>NUCLEOTIDE SEQUENCE</scope>
    <source>
        <tissue evidence="2">Whole body</tissue>
    </source>
</reference>
<sequence>MDGDPGIICYQHCHAKKKIFSFIFHDVCDLCHADISDVELRVPPFRIPYPFKGASHEFNSVVIKPSVGDFLNSYENSSDLHIGVTDTNGCVFEYNYSGKLKSNGKDWKQCIAIKLSSNKSSSFQRYWDEVLNETFEQECWTPQRYDSENYNCYTFVLTFLRRLKMDDLSPFIADKYSFCQHYVSPQARIAAKYISLYRQLKTKSVIIQ</sequence>
<dbReference type="EMBL" id="IAAA01036254">
    <property type="protein sequence ID" value="LAA08683.1"/>
    <property type="molecule type" value="mRNA"/>
</dbReference>
<dbReference type="InterPro" id="IPR032016">
    <property type="entry name" value="MKRN2OS-like"/>
</dbReference>
<dbReference type="OrthoDB" id="10065749at2759"/>
<accession>A0A2L2YKP3</accession>
<name>A0A2L2YKP3_PARTP</name>
<evidence type="ECO:0000313" key="2">
    <source>
        <dbReference type="EMBL" id="LAA08683.1"/>
    </source>
</evidence>
<dbReference type="InterPro" id="IPR053921">
    <property type="entry name" value="MKRN2OS-like_C"/>
</dbReference>
<dbReference type="Pfam" id="PF16044">
    <property type="entry name" value="DUF4796_C"/>
    <property type="match status" value="1"/>
</dbReference>
<feature type="domain" description="MKRN2 opposite strand protein-like C-terminal" evidence="1">
    <location>
        <begin position="44"/>
        <end position="200"/>
    </location>
</feature>
<proteinExistence type="evidence at transcript level"/>
<evidence type="ECO:0000259" key="1">
    <source>
        <dbReference type="Pfam" id="PF16044"/>
    </source>
</evidence>
<organism evidence="2">
    <name type="scientific">Parasteatoda tepidariorum</name>
    <name type="common">Common house spider</name>
    <name type="synonym">Achaearanea tepidariorum</name>
    <dbReference type="NCBI Taxonomy" id="114398"/>
    <lineage>
        <taxon>Eukaryota</taxon>
        <taxon>Metazoa</taxon>
        <taxon>Ecdysozoa</taxon>
        <taxon>Arthropoda</taxon>
        <taxon>Chelicerata</taxon>
        <taxon>Arachnida</taxon>
        <taxon>Araneae</taxon>
        <taxon>Araneomorphae</taxon>
        <taxon>Entelegynae</taxon>
        <taxon>Araneoidea</taxon>
        <taxon>Theridiidae</taxon>
        <taxon>Parasteatoda</taxon>
    </lineage>
</organism>
<dbReference type="PANTHER" id="PTHR33963:SF2">
    <property type="entry name" value="MKRN2 OPPOSITE STRAND PROTEIN"/>
    <property type="match status" value="1"/>
</dbReference>
<dbReference type="AlphaFoldDB" id="A0A2L2YKP3"/>
<protein>
    <recommendedName>
        <fullName evidence="1">MKRN2 opposite strand protein-like C-terminal domain-containing protein</fullName>
    </recommendedName>
</protein>